<reference evidence="2 3" key="1">
    <citation type="journal article" date="2024" name="bioRxiv">
        <title>Comparative genomics of Cryptococcus and Kwoniella reveals pathogenesis evolution and contrasting karyotype dynamics via intercentromeric recombination or chromosome fusion.</title>
        <authorList>
            <person name="Coelho M.A."/>
            <person name="David-Palma M."/>
            <person name="Shea T."/>
            <person name="Bowers K."/>
            <person name="McGinley-Smith S."/>
            <person name="Mohammad A.W."/>
            <person name="Gnirke A."/>
            <person name="Yurkov A.M."/>
            <person name="Nowrousian M."/>
            <person name="Sun S."/>
            <person name="Cuomo C.A."/>
            <person name="Heitman J."/>
        </authorList>
    </citation>
    <scope>NUCLEOTIDE SEQUENCE [LARGE SCALE GENOMIC DNA]</scope>
    <source>
        <strain evidence="2 3">CBS 13917</strain>
    </source>
</reference>
<feature type="region of interest" description="Disordered" evidence="1">
    <location>
        <begin position="1"/>
        <end position="30"/>
    </location>
</feature>
<protein>
    <submittedName>
        <fullName evidence="2">Uncharacterized protein</fullName>
    </submittedName>
</protein>
<gene>
    <name evidence="2" type="ORF">IAR55_001248</name>
</gene>
<evidence type="ECO:0000313" key="2">
    <source>
        <dbReference type="EMBL" id="KAK8866097.1"/>
    </source>
</evidence>
<accession>A0AAW0Z568</accession>
<dbReference type="GeneID" id="92178507"/>
<evidence type="ECO:0000313" key="3">
    <source>
        <dbReference type="Proteomes" id="UP001388673"/>
    </source>
</evidence>
<dbReference type="EMBL" id="JBCAWK010000002">
    <property type="protein sequence ID" value="KAK8866097.1"/>
    <property type="molecule type" value="Genomic_DNA"/>
</dbReference>
<dbReference type="AlphaFoldDB" id="A0AAW0Z568"/>
<sequence length="116" mass="12803">MTPVPSSARPARKKQQKRKRPRAPEAPVDRAEVTLAVQTCDLGRIAGEERIKTEGGLRSAYLDVHSMKHDAPSPPPTIFGTVHIPLQPNPFRAGLIDQCYILLSDFFPPPPLNCPK</sequence>
<feature type="compositionally biased region" description="Basic residues" evidence="1">
    <location>
        <begin position="10"/>
        <end position="21"/>
    </location>
</feature>
<dbReference type="Proteomes" id="UP001388673">
    <property type="component" value="Unassembled WGS sequence"/>
</dbReference>
<organism evidence="2 3">
    <name type="scientific">Kwoniella newhampshirensis</name>
    <dbReference type="NCBI Taxonomy" id="1651941"/>
    <lineage>
        <taxon>Eukaryota</taxon>
        <taxon>Fungi</taxon>
        <taxon>Dikarya</taxon>
        <taxon>Basidiomycota</taxon>
        <taxon>Agaricomycotina</taxon>
        <taxon>Tremellomycetes</taxon>
        <taxon>Tremellales</taxon>
        <taxon>Cryptococcaceae</taxon>
        <taxon>Kwoniella</taxon>
    </lineage>
</organism>
<dbReference type="KEGG" id="kne:92178507"/>
<proteinExistence type="predicted"/>
<evidence type="ECO:0000256" key="1">
    <source>
        <dbReference type="SAM" id="MobiDB-lite"/>
    </source>
</evidence>
<name>A0AAW0Z568_9TREE</name>
<keyword evidence="3" id="KW-1185">Reference proteome</keyword>
<dbReference type="RefSeq" id="XP_066805576.1">
    <property type="nucleotide sequence ID" value="XM_066944375.1"/>
</dbReference>
<comment type="caution">
    <text evidence="2">The sequence shown here is derived from an EMBL/GenBank/DDBJ whole genome shotgun (WGS) entry which is preliminary data.</text>
</comment>